<dbReference type="EMBL" id="CSBK01000621">
    <property type="protein sequence ID" value="COX65692.1"/>
    <property type="molecule type" value="Genomic_DNA"/>
</dbReference>
<evidence type="ECO:0000313" key="2">
    <source>
        <dbReference type="EMBL" id="COX65692.1"/>
    </source>
</evidence>
<dbReference type="EMBL" id="CSAE01001386">
    <property type="protein sequence ID" value="COX57578.1"/>
    <property type="molecule type" value="Genomic_DNA"/>
</dbReference>
<name>A0A0T7PTF4_MYCTX</name>
<organism evidence="1 3">
    <name type="scientific">Mycobacterium tuberculosis</name>
    <dbReference type="NCBI Taxonomy" id="1773"/>
    <lineage>
        <taxon>Bacteria</taxon>
        <taxon>Bacillati</taxon>
        <taxon>Actinomycetota</taxon>
        <taxon>Actinomycetes</taxon>
        <taxon>Mycobacteriales</taxon>
        <taxon>Mycobacteriaceae</taxon>
        <taxon>Mycobacterium</taxon>
        <taxon>Mycobacterium tuberculosis complex</taxon>
    </lineage>
</organism>
<gene>
    <name evidence="1" type="ORF">ERS007703_05353</name>
    <name evidence="2" type="ORF">ERS007739_01570</name>
</gene>
<evidence type="ECO:0000313" key="4">
    <source>
        <dbReference type="Proteomes" id="UP000039021"/>
    </source>
</evidence>
<dbReference type="AlphaFoldDB" id="A0A0T7PTF4"/>
<dbReference type="Proteomes" id="UP000039021">
    <property type="component" value="Unassembled WGS sequence"/>
</dbReference>
<reference evidence="3 4" key="1">
    <citation type="submission" date="2015-03" db="EMBL/GenBank/DDBJ databases">
        <authorList>
            <consortium name="Pathogen Informatics"/>
        </authorList>
    </citation>
    <scope>NUCLEOTIDE SEQUENCE [LARGE SCALE GENOMIC DNA]</scope>
    <source>
        <strain evidence="3">K00500041</strain>
        <strain evidence="4">N09902308</strain>
    </source>
</reference>
<proteinExistence type="predicted"/>
<reference evidence="1" key="3">
    <citation type="submission" date="2015-03" db="EMBL/GenBank/DDBJ databases">
        <authorList>
            <person name="Murphy D."/>
        </authorList>
    </citation>
    <scope>NUCLEOTIDE SEQUENCE [LARGE SCALE GENOMIC DNA]</scope>
    <source>
        <strain evidence="1">K00500041</strain>
    </source>
</reference>
<evidence type="ECO:0000313" key="1">
    <source>
        <dbReference type="EMBL" id="COX57578.1"/>
    </source>
</evidence>
<accession>A0A0T7PTF4</accession>
<sequence>MHIPMAPQPRLYLQTLTVLRAAWKASAPRCRMSASVTG</sequence>
<dbReference type="Proteomes" id="UP000038802">
    <property type="component" value="Unassembled WGS sequence"/>
</dbReference>
<evidence type="ECO:0000313" key="3">
    <source>
        <dbReference type="Proteomes" id="UP000038802"/>
    </source>
</evidence>
<protein>
    <submittedName>
        <fullName evidence="1">Uncharacterized protein</fullName>
    </submittedName>
</protein>
<reference evidence="2" key="2">
    <citation type="submission" date="2015-03" db="EMBL/GenBank/DDBJ databases">
        <authorList>
            <consortium name="Pathogen Informatics"/>
            <person name="Murphy D."/>
        </authorList>
    </citation>
    <scope>NUCLEOTIDE SEQUENCE</scope>
    <source>
        <strain evidence="2">N09902308</strain>
    </source>
</reference>